<feature type="repeat" description="TPR" evidence="3">
    <location>
        <begin position="105"/>
        <end position="138"/>
    </location>
</feature>
<feature type="repeat" description="TPR" evidence="3">
    <location>
        <begin position="248"/>
        <end position="281"/>
    </location>
</feature>
<accession>A0A1E3PPV2</accession>
<evidence type="ECO:0000256" key="1">
    <source>
        <dbReference type="ARBA" id="ARBA00004123"/>
    </source>
</evidence>
<dbReference type="PROSITE" id="PS50293">
    <property type="entry name" value="TPR_REGION"/>
    <property type="match status" value="1"/>
</dbReference>
<keyword evidence="6" id="KW-1185">Reference proteome</keyword>
<evidence type="ECO:0000256" key="4">
    <source>
        <dbReference type="SAM" id="MobiDB-lite"/>
    </source>
</evidence>
<feature type="compositionally biased region" description="Polar residues" evidence="4">
    <location>
        <begin position="548"/>
        <end position="557"/>
    </location>
</feature>
<dbReference type="InterPro" id="IPR019734">
    <property type="entry name" value="TPR_rpt"/>
</dbReference>
<feature type="repeat" description="TPR" evidence="3">
    <location>
        <begin position="142"/>
        <end position="175"/>
    </location>
</feature>
<keyword evidence="3" id="KW-0802">TPR repeat</keyword>
<dbReference type="EMBL" id="KV454407">
    <property type="protein sequence ID" value="ODQ67465.1"/>
    <property type="molecule type" value="Genomic_DNA"/>
</dbReference>
<feature type="compositionally biased region" description="Basic and acidic residues" evidence="4">
    <location>
        <begin position="580"/>
        <end position="595"/>
    </location>
</feature>
<dbReference type="SUPFAM" id="SSF48452">
    <property type="entry name" value="TPR-like"/>
    <property type="match status" value="2"/>
</dbReference>
<dbReference type="PANTHER" id="PTHR14017">
    <property type="entry name" value="LYSINE-SPECIFIC DEMETHYLASE"/>
    <property type="match status" value="1"/>
</dbReference>
<dbReference type="AlphaFoldDB" id="A0A1E3PPV2"/>
<feature type="repeat" description="TPR" evidence="3">
    <location>
        <begin position="214"/>
        <end position="247"/>
    </location>
</feature>
<keyword evidence="2" id="KW-0539">Nucleus</keyword>
<evidence type="ECO:0000313" key="5">
    <source>
        <dbReference type="EMBL" id="ODQ67465.1"/>
    </source>
</evidence>
<dbReference type="SMART" id="SM00028">
    <property type="entry name" value="TPR"/>
    <property type="match status" value="8"/>
</dbReference>
<dbReference type="PANTHER" id="PTHR14017:SF1">
    <property type="entry name" value="LD02225P"/>
    <property type="match status" value="1"/>
</dbReference>
<evidence type="ECO:0000256" key="3">
    <source>
        <dbReference type="PROSITE-ProRule" id="PRU00339"/>
    </source>
</evidence>
<organism evidence="5 6">
    <name type="scientific">Nadsonia fulvescens var. elongata DSM 6958</name>
    <dbReference type="NCBI Taxonomy" id="857566"/>
    <lineage>
        <taxon>Eukaryota</taxon>
        <taxon>Fungi</taxon>
        <taxon>Dikarya</taxon>
        <taxon>Ascomycota</taxon>
        <taxon>Saccharomycotina</taxon>
        <taxon>Dipodascomycetes</taxon>
        <taxon>Dipodascales</taxon>
        <taxon>Dipodascales incertae sedis</taxon>
        <taxon>Nadsonia</taxon>
    </lineage>
</organism>
<protein>
    <submittedName>
        <fullName evidence="5">TPR-like protein</fullName>
    </submittedName>
</protein>
<reference evidence="5 6" key="1">
    <citation type="journal article" date="2016" name="Proc. Natl. Acad. Sci. U.S.A.">
        <title>Comparative genomics of biotechnologically important yeasts.</title>
        <authorList>
            <person name="Riley R."/>
            <person name="Haridas S."/>
            <person name="Wolfe K.H."/>
            <person name="Lopes M.R."/>
            <person name="Hittinger C.T."/>
            <person name="Goeker M."/>
            <person name="Salamov A.A."/>
            <person name="Wisecaver J.H."/>
            <person name="Long T.M."/>
            <person name="Calvey C.H."/>
            <person name="Aerts A.L."/>
            <person name="Barry K.W."/>
            <person name="Choi C."/>
            <person name="Clum A."/>
            <person name="Coughlan A.Y."/>
            <person name="Deshpande S."/>
            <person name="Douglass A.P."/>
            <person name="Hanson S.J."/>
            <person name="Klenk H.-P."/>
            <person name="LaButti K.M."/>
            <person name="Lapidus A."/>
            <person name="Lindquist E.A."/>
            <person name="Lipzen A.M."/>
            <person name="Meier-Kolthoff J.P."/>
            <person name="Ohm R.A."/>
            <person name="Otillar R.P."/>
            <person name="Pangilinan J.L."/>
            <person name="Peng Y."/>
            <person name="Rokas A."/>
            <person name="Rosa C.A."/>
            <person name="Scheuner C."/>
            <person name="Sibirny A.A."/>
            <person name="Slot J.C."/>
            <person name="Stielow J.B."/>
            <person name="Sun H."/>
            <person name="Kurtzman C.P."/>
            <person name="Blackwell M."/>
            <person name="Grigoriev I.V."/>
            <person name="Jeffries T.W."/>
        </authorList>
    </citation>
    <scope>NUCLEOTIDE SEQUENCE [LARGE SCALE GENOMIC DNA]</scope>
    <source>
        <strain evidence="5 6">DSM 6958</strain>
    </source>
</reference>
<dbReference type="Pfam" id="PF13432">
    <property type="entry name" value="TPR_16"/>
    <property type="match status" value="1"/>
</dbReference>
<sequence length="595" mass="68406">MKSIAMSYHKIENFLKAIEYFQNVLNIDAQDGVSWGYLGYCLVMIDDLPKAFSAYQQAFNNLRNSEDPLLWYGIGIMYERFECLEYSEEAFCQVIKINPNFEKANEIYFRLGIIYKLQREFKQSLGCFQYILHNPPEPLTDTDVWFQIGLIHEQEKDYEKAREAYECVLIKNPDHVKVLQHLGCIFHQSASPFCNQDIAINYLTKSLEADYEDALTWYYLGRCNIAQKDFVKAYESLQQAVHRDNKNAAIWFSIGSMYFQTNRHHDAHDAYSQALKLDPNYPQAWYDLGMIYELSGNQLEHAIDAYKKVVELVQSCDDLKARVYQLIQIQQNGSQGPLPPPLPYKEFSLHLPHSTKKESLINGLPLPPTWYRNDKNQAPQLDVMYGVPPIPPSAPISTEEQSIILQQQCQVILSSEATHPEPKTWQYIKPHNNQLPILINNLPTERPIPILTQLNTTVPNHQIRGETIQSKISTPELITSPYASEPFILDQPYENKLKTERTTDTKIEIVADGKRSHEIDDLRKGSPYYPKKPKRGSKDDILKISPLSPKSNGNTPVETKACSLLAILEPESSKSPNSNFDKDPKKDRPKNMLEV</sequence>
<evidence type="ECO:0000313" key="6">
    <source>
        <dbReference type="Proteomes" id="UP000095009"/>
    </source>
</evidence>
<dbReference type="Proteomes" id="UP000095009">
    <property type="component" value="Unassembled WGS sequence"/>
</dbReference>
<dbReference type="InterPro" id="IPR011990">
    <property type="entry name" value="TPR-like_helical_dom_sf"/>
</dbReference>
<gene>
    <name evidence="5" type="ORF">NADFUDRAFT_81936</name>
</gene>
<feature type="region of interest" description="Disordered" evidence="4">
    <location>
        <begin position="521"/>
        <end position="595"/>
    </location>
</feature>
<dbReference type="Pfam" id="PF13414">
    <property type="entry name" value="TPR_11"/>
    <property type="match status" value="1"/>
</dbReference>
<dbReference type="STRING" id="857566.A0A1E3PPV2"/>
<dbReference type="GO" id="GO:0000978">
    <property type="term" value="F:RNA polymerase II cis-regulatory region sequence-specific DNA binding"/>
    <property type="evidence" value="ECO:0007669"/>
    <property type="project" value="TreeGrafter"/>
</dbReference>
<dbReference type="GO" id="GO:0010468">
    <property type="term" value="P:regulation of gene expression"/>
    <property type="evidence" value="ECO:0007669"/>
    <property type="project" value="TreeGrafter"/>
</dbReference>
<dbReference type="PROSITE" id="PS50005">
    <property type="entry name" value="TPR"/>
    <property type="match status" value="5"/>
</dbReference>
<dbReference type="GO" id="GO:0031490">
    <property type="term" value="F:chromatin DNA binding"/>
    <property type="evidence" value="ECO:0007669"/>
    <property type="project" value="TreeGrafter"/>
</dbReference>
<dbReference type="OrthoDB" id="418911at2759"/>
<dbReference type="Gene3D" id="1.25.40.10">
    <property type="entry name" value="Tetratricopeptide repeat domain"/>
    <property type="match status" value="2"/>
</dbReference>
<proteinExistence type="predicted"/>
<dbReference type="GO" id="GO:0005634">
    <property type="term" value="C:nucleus"/>
    <property type="evidence" value="ECO:0007669"/>
    <property type="project" value="UniProtKB-SubCell"/>
</dbReference>
<comment type="subcellular location">
    <subcellularLocation>
        <location evidence="1">Nucleus</location>
    </subcellularLocation>
</comment>
<feature type="repeat" description="TPR" evidence="3">
    <location>
        <begin position="68"/>
        <end position="101"/>
    </location>
</feature>
<dbReference type="InterPro" id="IPR051630">
    <property type="entry name" value="Corepressor-Demethylase"/>
</dbReference>
<name>A0A1E3PPV2_9ASCO</name>
<evidence type="ECO:0000256" key="2">
    <source>
        <dbReference type="ARBA" id="ARBA00023242"/>
    </source>
</evidence>
<dbReference type="Pfam" id="PF13181">
    <property type="entry name" value="TPR_8"/>
    <property type="match status" value="2"/>
</dbReference>